<dbReference type="STRING" id="947166.A0A1D1VN27"/>
<dbReference type="PANTHER" id="PTHR12430">
    <property type="entry name" value="MITOCHONDRIAL IMPORT RECEPTOR SUBUNIT TOM20"/>
    <property type="match status" value="1"/>
</dbReference>
<keyword evidence="4 11" id="KW-0812">Transmembrane</keyword>
<evidence type="ECO:0000256" key="11">
    <source>
        <dbReference type="SAM" id="Phobius"/>
    </source>
</evidence>
<evidence type="ECO:0000256" key="3">
    <source>
        <dbReference type="ARBA" id="ARBA00022448"/>
    </source>
</evidence>
<dbReference type="GO" id="GO:0030150">
    <property type="term" value="P:protein import into mitochondrial matrix"/>
    <property type="evidence" value="ECO:0007669"/>
    <property type="project" value="TreeGrafter"/>
</dbReference>
<keyword evidence="9 11" id="KW-0472">Membrane</keyword>
<comment type="caution">
    <text evidence="12">The sequence shown here is derived from an EMBL/GenBank/DDBJ whole genome shotgun (WGS) entry which is preliminary data.</text>
</comment>
<name>A0A1D1VN27_RAMVA</name>
<dbReference type="PRINTS" id="PR01989">
    <property type="entry name" value="EUOM20RECPTR"/>
</dbReference>
<dbReference type="Gene3D" id="1.20.960.10">
    <property type="entry name" value="Mitochondrial outer membrane translocase complex, subunit Tom20 domain"/>
    <property type="match status" value="1"/>
</dbReference>
<evidence type="ECO:0000256" key="9">
    <source>
        <dbReference type="ARBA" id="ARBA00023136"/>
    </source>
</evidence>
<comment type="subcellular location">
    <subcellularLocation>
        <location evidence="1">Mitochondrion outer membrane</location>
        <topology evidence="1">Single-pass membrane protein</topology>
    </subcellularLocation>
</comment>
<evidence type="ECO:0000256" key="5">
    <source>
        <dbReference type="ARBA" id="ARBA00022787"/>
    </source>
</evidence>
<dbReference type="GO" id="GO:0005742">
    <property type="term" value="C:mitochondrial outer membrane translocase complex"/>
    <property type="evidence" value="ECO:0007669"/>
    <property type="project" value="InterPro"/>
</dbReference>
<dbReference type="PRINTS" id="PR00351">
    <property type="entry name" value="OM20RECEPTOR"/>
</dbReference>
<reference evidence="12 13" key="1">
    <citation type="journal article" date="2016" name="Nat. Commun.">
        <title>Extremotolerant tardigrade genome and improved radiotolerance of human cultured cells by tardigrade-unique protein.</title>
        <authorList>
            <person name="Hashimoto T."/>
            <person name="Horikawa D.D."/>
            <person name="Saito Y."/>
            <person name="Kuwahara H."/>
            <person name="Kozuka-Hata H."/>
            <person name="Shin-I T."/>
            <person name="Minakuchi Y."/>
            <person name="Ohishi K."/>
            <person name="Motoyama A."/>
            <person name="Aizu T."/>
            <person name="Enomoto A."/>
            <person name="Kondo K."/>
            <person name="Tanaka S."/>
            <person name="Hara Y."/>
            <person name="Koshikawa S."/>
            <person name="Sagara H."/>
            <person name="Miura T."/>
            <person name="Yokobori S."/>
            <person name="Miyagawa K."/>
            <person name="Suzuki Y."/>
            <person name="Kubo T."/>
            <person name="Oyama M."/>
            <person name="Kohara Y."/>
            <person name="Fujiyama A."/>
            <person name="Arakawa K."/>
            <person name="Katayama T."/>
            <person name="Toyoda A."/>
            <person name="Kunieda T."/>
        </authorList>
    </citation>
    <scope>NUCLEOTIDE SEQUENCE [LARGE SCALE GENOMIC DNA]</scope>
    <source>
        <strain evidence="12 13">YOKOZUNA-1</strain>
    </source>
</reference>
<dbReference type="OrthoDB" id="2154253at2759"/>
<protein>
    <submittedName>
        <fullName evidence="12">Uncharacterized protein</fullName>
    </submittedName>
</protein>
<evidence type="ECO:0000256" key="7">
    <source>
        <dbReference type="ARBA" id="ARBA00022989"/>
    </source>
</evidence>
<feature type="region of interest" description="Disordered" evidence="10">
    <location>
        <begin position="134"/>
        <end position="187"/>
    </location>
</feature>
<dbReference type="Pfam" id="PF02064">
    <property type="entry name" value="MAS20"/>
    <property type="match status" value="1"/>
</dbReference>
<dbReference type="PANTHER" id="PTHR12430:SF0">
    <property type="entry name" value="TRANSLOCASE OF OUTER MITOCHONDRIAL MEMBRANE 20"/>
    <property type="match status" value="1"/>
</dbReference>
<proteinExistence type="inferred from homology"/>
<keyword evidence="6" id="KW-0653">Protein transport</keyword>
<dbReference type="Proteomes" id="UP000186922">
    <property type="component" value="Unassembled WGS sequence"/>
</dbReference>
<feature type="transmembrane region" description="Helical" evidence="11">
    <location>
        <begin position="6"/>
        <end position="24"/>
    </location>
</feature>
<organism evidence="12 13">
    <name type="scientific">Ramazzottius varieornatus</name>
    <name type="common">Water bear</name>
    <name type="synonym">Tardigrade</name>
    <dbReference type="NCBI Taxonomy" id="947166"/>
    <lineage>
        <taxon>Eukaryota</taxon>
        <taxon>Metazoa</taxon>
        <taxon>Ecdysozoa</taxon>
        <taxon>Tardigrada</taxon>
        <taxon>Eutardigrada</taxon>
        <taxon>Parachela</taxon>
        <taxon>Hypsibioidea</taxon>
        <taxon>Ramazzottiidae</taxon>
        <taxon>Ramazzottius</taxon>
    </lineage>
</organism>
<evidence type="ECO:0000256" key="6">
    <source>
        <dbReference type="ARBA" id="ARBA00022927"/>
    </source>
</evidence>
<dbReference type="GO" id="GO:0030943">
    <property type="term" value="F:mitochondrion targeting sequence binding"/>
    <property type="evidence" value="ECO:0007669"/>
    <property type="project" value="TreeGrafter"/>
</dbReference>
<feature type="compositionally biased region" description="Polar residues" evidence="10">
    <location>
        <begin position="134"/>
        <end position="144"/>
    </location>
</feature>
<keyword evidence="5" id="KW-1000">Mitochondrion outer membrane</keyword>
<evidence type="ECO:0000256" key="1">
    <source>
        <dbReference type="ARBA" id="ARBA00004572"/>
    </source>
</evidence>
<comment type="similarity">
    <text evidence="2">Belongs to the Tom20 family.</text>
</comment>
<evidence type="ECO:0000256" key="10">
    <source>
        <dbReference type="SAM" id="MobiDB-lite"/>
    </source>
</evidence>
<dbReference type="SUPFAM" id="SSF47157">
    <property type="entry name" value="Mitochondrial import receptor subunit Tom20"/>
    <property type="match status" value="1"/>
</dbReference>
<evidence type="ECO:0000256" key="4">
    <source>
        <dbReference type="ARBA" id="ARBA00022692"/>
    </source>
</evidence>
<dbReference type="InterPro" id="IPR002056">
    <property type="entry name" value="MAS20"/>
</dbReference>
<dbReference type="InterPro" id="IPR022422">
    <property type="entry name" value="MAS20_rcpt_metazoan"/>
</dbReference>
<gene>
    <name evidence="12" type="primary">RvY_13486-1</name>
    <name evidence="12" type="synonym">RvY_13486.1</name>
    <name evidence="12" type="ORF">RvY_13486</name>
</gene>
<evidence type="ECO:0000256" key="2">
    <source>
        <dbReference type="ARBA" id="ARBA00005792"/>
    </source>
</evidence>
<keyword evidence="3" id="KW-0813">Transport</keyword>
<dbReference type="InterPro" id="IPR023392">
    <property type="entry name" value="Tom20_dom_sf"/>
</dbReference>
<evidence type="ECO:0000256" key="8">
    <source>
        <dbReference type="ARBA" id="ARBA00023128"/>
    </source>
</evidence>
<dbReference type="GO" id="GO:0008320">
    <property type="term" value="F:protein transmembrane transporter activity"/>
    <property type="evidence" value="ECO:0007669"/>
    <property type="project" value="TreeGrafter"/>
</dbReference>
<dbReference type="EMBL" id="BDGG01000009">
    <property type="protein sequence ID" value="GAV02995.1"/>
    <property type="molecule type" value="Genomic_DNA"/>
</dbReference>
<accession>A0A1D1VN27</accession>
<keyword evidence="7 11" id="KW-1133">Transmembrane helix</keyword>
<evidence type="ECO:0000313" key="13">
    <source>
        <dbReference type="Proteomes" id="UP000186922"/>
    </source>
</evidence>
<keyword evidence="8" id="KW-0496">Mitochondrion</keyword>
<keyword evidence="13" id="KW-1185">Reference proteome</keyword>
<dbReference type="GO" id="GO:0016031">
    <property type="term" value="P:tRNA import into mitochondrion"/>
    <property type="evidence" value="ECO:0007669"/>
    <property type="project" value="TreeGrafter"/>
</dbReference>
<dbReference type="GO" id="GO:0006886">
    <property type="term" value="P:intracellular protein transport"/>
    <property type="evidence" value="ECO:0007669"/>
    <property type="project" value="InterPro"/>
</dbReference>
<sequence>MVSRLFISVVAGVTAAVGYCIYFDHKRRSDPNYRQRVREQRAKLRQAANRANGMPDPSDPEAVQRYFMLQLQRGEACMMNGMIEESIMHFCNAVRASGSPSQILRILSDSLPPQVFNLIVKRLSEDPLNHIAMQSSRSHPLSSQGGDGAAFTSGFPPGVDMDSGDHMGTLGSASGGPTITLVDDELE</sequence>
<dbReference type="GO" id="GO:0006605">
    <property type="term" value="P:protein targeting"/>
    <property type="evidence" value="ECO:0007669"/>
    <property type="project" value="InterPro"/>
</dbReference>
<evidence type="ECO:0000313" key="12">
    <source>
        <dbReference type="EMBL" id="GAV02995.1"/>
    </source>
</evidence>
<dbReference type="AlphaFoldDB" id="A0A1D1VN27"/>